<gene>
    <name evidence="2" type="ORF">O181_028753</name>
</gene>
<proteinExistence type="predicted"/>
<comment type="caution">
    <text evidence="2">The sequence shown here is derived from an EMBL/GenBank/DDBJ whole genome shotgun (WGS) entry which is preliminary data.</text>
</comment>
<accession>A0A9Q3H248</accession>
<dbReference type="EMBL" id="AVOT02009900">
    <property type="protein sequence ID" value="MBW0489038.1"/>
    <property type="molecule type" value="Genomic_DNA"/>
</dbReference>
<evidence type="ECO:0000313" key="3">
    <source>
        <dbReference type="Proteomes" id="UP000765509"/>
    </source>
</evidence>
<sequence>MIKPITIQLSAQPISPLNYHHSVQCSTHNSFEEGEERPSASTTEPMQKEDAVNKSNPSQNNPQDFSSSIGQQHNPSSTGEPMQTDDSANHSNQRKTHHQNFPGPSGKR</sequence>
<keyword evidence="3" id="KW-1185">Reference proteome</keyword>
<evidence type="ECO:0000313" key="2">
    <source>
        <dbReference type="EMBL" id="MBW0489038.1"/>
    </source>
</evidence>
<reference evidence="2" key="1">
    <citation type="submission" date="2021-03" db="EMBL/GenBank/DDBJ databases">
        <title>Draft genome sequence of rust myrtle Austropuccinia psidii MF-1, a brazilian biotype.</title>
        <authorList>
            <person name="Quecine M.C."/>
            <person name="Pachon D.M.R."/>
            <person name="Bonatelli M.L."/>
            <person name="Correr F.H."/>
            <person name="Franceschini L.M."/>
            <person name="Leite T.F."/>
            <person name="Margarido G.R.A."/>
            <person name="Almeida C.A."/>
            <person name="Ferrarezi J.A."/>
            <person name="Labate C.A."/>
        </authorList>
    </citation>
    <scope>NUCLEOTIDE SEQUENCE</scope>
    <source>
        <strain evidence="2">MF-1</strain>
    </source>
</reference>
<organism evidence="2 3">
    <name type="scientific">Austropuccinia psidii MF-1</name>
    <dbReference type="NCBI Taxonomy" id="1389203"/>
    <lineage>
        <taxon>Eukaryota</taxon>
        <taxon>Fungi</taxon>
        <taxon>Dikarya</taxon>
        <taxon>Basidiomycota</taxon>
        <taxon>Pucciniomycotina</taxon>
        <taxon>Pucciniomycetes</taxon>
        <taxon>Pucciniales</taxon>
        <taxon>Sphaerophragmiaceae</taxon>
        <taxon>Austropuccinia</taxon>
    </lineage>
</organism>
<dbReference type="AlphaFoldDB" id="A0A9Q3H248"/>
<evidence type="ECO:0000256" key="1">
    <source>
        <dbReference type="SAM" id="MobiDB-lite"/>
    </source>
</evidence>
<name>A0A9Q3H248_9BASI</name>
<feature type="compositionally biased region" description="Polar residues" evidence="1">
    <location>
        <begin position="53"/>
        <end position="91"/>
    </location>
</feature>
<feature type="region of interest" description="Disordered" evidence="1">
    <location>
        <begin position="25"/>
        <end position="108"/>
    </location>
</feature>
<protein>
    <submittedName>
        <fullName evidence="2">Uncharacterized protein</fullName>
    </submittedName>
</protein>
<dbReference type="Proteomes" id="UP000765509">
    <property type="component" value="Unassembled WGS sequence"/>
</dbReference>